<name>A0ABN8Z009_RANTA</name>
<keyword evidence="3" id="KW-1185">Reference proteome</keyword>
<keyword evidence="1" id="KW-0812">Transmembrane</keyword>
<gene>
    <name evidence="2" type="ORF">MRATA1EN1_LOCUS15228</name>
</gene>
<dbReference type="EMBL" id="OX459961">
    <property type="protein sequence ID" value="CAI9166266.1"/>
    <property type="molecule type" value="Genomic_DNA"/>
</dbReference>
<evidence type="ECO:0000313" key="2">
    <source>
        <dbReference type="EMBL" id="CAI9166266.1"/>
    </source>
</evidence>
<protein>
    <submittedName>
        <fullName evidence="2">Uncharacterized protein</fullName>
    </submittedName>
</protein>
<feature type="transmembrane region" description="Helical" evidence="1">
    <location>
        <begin position="113"/>
        <end position="134"/>
    </location>
</feature>
<accession>A0ABN8Z009</accession>
<sequence>MPWKRPAGWELMEECRDHMQRIRLMGIYVFKVVIRPGFLPQLHMGSVVLVMVGEVLPEESQEGEDFFLLQETVSDRAAFFSSRLECFEKRQNCLTDHEFWSKKDMGLNWPCNLLSPVFLSAKMGVVVHVFWIAIT</sequence>
<organism evidence="2 3">
    <name type="scientific">Rangifer tarandus platyrhynchus</name>
    <name type="common">Svalbard reindeer</name>
    <dbReference type="NCBI Taxonomy" id="3082113"/>
    <lineage>
        <taxon>Eukaryota</taxon>
        <taxon>Metazoa</taxon>
        <taxon>Chordata</taxon>
        <taxon>Craniata</taxon>
        <taxon>Vertebrata</taxon>
        <taxon>Euteleostomi</taxon>
        <taxon>Mammalia</taxon>
        <taxon>Eutheria</taxon>
        <taxon>Laurasiatheria</taxon>
        <taxon>Artiodactyla</taxon>
        <taxon>Ruminantia</taxon>
        <taxon>Pecora</taxon>
        <taxon>Cervidae</taxon>
        <taxon>Odocoileinae</taxon>
        <taxon>Rangifer</taxon>
    </lineage>
</organism>
<keyword evidence="1" id="KW-0472">Membrane</keyword>
<evidence type="ECO:0000256" key="1">
    <source>
        <dbReference type="SAM" id="Phobius"/>
    </source>
</evidence>
<dbReference type="Proteomes" id="UP001176941">
    <property type="component" value="Chromosome 25"/>
</dbReference>
<proteinExistence type="predicted"/>
<reference evidence="2" key="1">
    <citation type="submission" date="2023-04" db="EMBL/GenBank/DDBJ databases">
        <authorList>
            <consortium name="ELIXIR-Norway"/>
        </authorList>
    </citation>
    <scope>NUCLEOTIDE SEQUENCE [LARGE SCALE GENOMIC DNA]</scope>
</reference>
<keyword evidence="1" id="KW-1133">Transmembrane helix</keyword>
<evidence type="ECO:0000313" key="3">
    <source>
        <dbReference type="Proteomes" id="UP001176941"/>
    </source>
</evidence>